<gene>
    <name evidence="1" type="ORF">FYJ79_08235</name>
</gene>
<dbReference type="EMBL" id="VUNM01000019">
    <property type="protein sequence ID" value="MST89555.1"/>
    <property type="molecule type" value="Genomic_DNA"/>
</dbReference>
<evidence type="ECO:0000313" key="1">
    <source>
        <dbReference type="EMBL" id="MST89555.1"/>
    </source>
</evidence>
<comment type="caution">
    <text evidence="1">The sequence shown here is derived from an EMBL/GenBank/DDBJ whole genome shotgun (WGS) entry which is preliminary data.</text>
</comment>
<dbReference type="Proteomes" id="UP000442619">
    <property type="component" value="Unassembled WGS sequence"/>
</dbReference>
<sequence>MEEKEIIRRIKIVYQDLEGVLANMRLLKRSGISPELQHILNEHIGLIDTDNHMLVRMIEDMERHQEQDSDTPNIC</sequence>
<protein>
    <submittedName>
        <fullName evidence="1">Uncharacterized protein</fullName>
    </submittedName>
</protein>
<dbReference type="RefSeq" id="WP_154516727.1">
    <property type="nucleotide sequence ID" value="NZ_VUNM01000019.1"/>
</dbReference>
<keyword evidence="2" id="KW-1185">Reference proteome</keyword>
<proteinExistence type="predicted"/>
<reference evidence="1 2" key="1">
    <citation type="submission" date="2019-08" db="EMBL/GenBank/DDBJ databases">
        <title>In-depth cultivation of the pig gut microbiome towards novel bacterial diversity and tailored functional studies.</title>
        <authorList>
            <person name="Wylensek D."/>
            <person name="Hitch T.C.A."/>
            <person name="Clavel T."/>
        </authorList>
    </citation>
    <scope>NUCLEOTIDE SEQUENCE [LARGE SCALE GENOMIC DNA]</scope>
    <source>
        <strain evidence="1 2">CA-Schmier-601-WT-3</strain>
    </source>
</reference>
<name>A0A844FVA8_9FIRM</name>
<organism evidence="1 2">
    <name type="scientific">Sharpea porci</name>
    <dbReference type="NCBI Taxonomy" id="2652286"/>
    <lineage>
        <taxon>Bacteria</taxon>
        <taxon>Bacillati</taxon>
        <taxon>Bacillota</taxon>
        <taxon>Erysipelotrichia</taxon>
        <taxon>Erysipelotrichales</taxon>
        <taxon>Coprobacillaceae</taxon>
        <taxon>Sharpea</taxon>
    </lineage>
</organism>
<evidence type="ECO:0000313" key="2">
    <source>
        <dbReference type="Proteomes" id="UP000442619"/>
    </source>
</evidence>
<accession>A0A844FVA8</accession>
<dbReference type="AlphaFoldDB" id="A0A844FVA8"/>